<dbReference type="Gene3D" id="2.40.128.110">
    <property type="entry name" value="Lipid/polyisoprenoid-binding, YceI-like"/>
    <property type="match status" value="1"/>
</dbReference>
<comment type="caution">
    <text evidence="2">The sequence shown here is derived from an EMBL/GenBank/DDBJ whole genome shotgun (WGS) entry which is preliminary data.</text>
</comment>
<dbReference type="InterPro" id="IPR036761">
    <property type="entry name" value="TTHA0802/YceI-like_sf"/>
</dbReference>
<dbReference type="InterPro" id="IPR007372">
    <property type="entry name" value="Lipid/polyisoprenoid-bd_YceI"/>
</dbReference>
<dbReference type="PANTHER" id="PTHR34406">
    <property type="entry name" value="PROTEIN YCEI"/>
    <property type="match status" value="1"/>
</dbReference>
<reference evidence="2 3" key="1">
    <citation type="submission" date="2024-05" db="EMBL/GenBank/DDBJ databases">
        <authorList>
            <person name="Duchaud E."/>
        </authorList>
    </citation>
    <scope>NUCLEOTIDE SEQUENCE [LARGE SCALE GENOMIC DNA]</scope>
    <source>
        <strain evidence="2">Ena-SAMPLE-TAB-13-05-2024-13:56:06:370-140308</strain>
    </source>
</reference>
<proteinExistence type="predicted"/>
<feature type="domain" description="Lipid/polyisoprenoid-binding YceI-like" evidence="1">
    <location>
        <begin position="51"/>
        <end position="212"/>
    </location>
</feature>
<dbReference type="PANTHER" id="PTHR34406:SF1">
    <property type="entry name" value="PROTEIN YCEI"/>
    <property type="match status" value="1"/>
</dbReference>
<sequence>MVLEKEKLWNIQQERDFKQKQQLTIINLNKMRKLIITLILIVTVGVNAQEKWTVDASHSSINFAVSHLVISETTGSFDSFDIWASSKENFEVPVFSVSIKTASINTKNEGRDKHLRANDFFDAATYPSIKFVQKEFKKREGKKIEILGDLTIKGITKPVILKGKVNGVVATKYGMKAGVKLQTTIKRTDFKVGGEGGSIGEEVELVINLELNKKKA</sequence>
<gene>
    <name evidence="2" type="ORF">T190423A01A_10408</name>
</gene>
<protein>
    <submittedName>
        <fullName evidence="2">YceI domain-containing protein</fullName>
    </submittedName>
</protein>
<dbReference type="SMART" id="SM00867">
    <property type="entry name" value="YceI"/>
    <property type="match status" value="1"/>
</dbReference>
<dbReference type="Proteomes" id="UP001497527">
    <property type="component" value="Unassembled WGS sequence"/>
</dbReference>
<accession>A0ABM9P8G3</accession>
<name>A0ABM9P8G3_9FLAO</name>
<organism evidence="2 3">
    <name type="scientific">Tenacibaculum polynesiense</name>
    <dbReference type="NCBI Taxonomy" id="3137857"/>
    <lineage>
        <taxon>Bacteria</taxon>
        <taxon>Pseudomonadati</taxon>
        <taxon>Bacteroidota</taxon>
        <taxon>Flavobacteriia</taxon>
        <taxon>Flavobacteriales</taxon>
        <taxon>Flavobacteriaceae</taxon>
        <taxon>Tenacibaculum</taxon>
    </lineage>
</organism>
<dbReference type="SUPFAM" id="SSF101874">
    <property type="entry name" value="YceI-like"/>
    <property type="match status" value="1"/>
</dbReference>
<evidence type="ECO:0000259" key="1">
    <source>
        <dbReference type="SMART" id="SM00867"/>
    </source>
</evidence>
<evidence type="ECO:0000313" key="2">
    <source>
        <dbReference type="EMBL" id="CAL2101845.1"/>
    </source>
</evidence>
<keyword evidence="3" id="KW-1185">Reference proteome</keyword>
<dbReference type="EMBL" id="CAXJIO010000010">
    <property type="protein sequence ID" value="CAL2101845.1"/>
    <property type="molecule type" value="Genomic_DNA"/>
</dbReference>
<dbReference type="Pfam" id="PF04264">
    <property type="entry name" value="YceI"/>
    <property type="match status" value="1"/>
</dbReference>
<evidence type="ECO:0000313" key="3">
    <source>
        <dbReference type="Proteomes" id="UP001497527"/>
    </source>
</evidence>